<protein>
    <submittedName>
        <fullName evidence="2">Uncharacterized protein</fullName>
    </submittedName>
</protein>
<evidence type="ECO:0000313" key="2">
    <source>
        <dbReference type="EMBL" id="GFC80518.1"/>
    </source>
</evidence>
<evidence type="ECO:0000256" key="1">
    <source>
        <dbReference type="SAM" id="MobiDB-lite"/>
    </source>
</evidence>
<feature type="region of interest" description="Disordered" evidence="1">
    <location>
        <begin position="31"/>
        <end position="54"/>
    </location>
</feature>
<name>A0A699R513_TANCI</name>
<dbReference type="EMBL" id="BKCJ011075416">
    <property type="protein sequence ID" value="GFC80518.1"/>
    <property type="molecule type" value="Genomic_DNA"/>
</dbReference>
<feature type="compositionally biased region" description="Basic and acidic residues" evidence="1">
    <location>
        <begin position="45"/>
        <end position="54"/>
    </location>
</feature>
<organism evidence="2">
    <name type="scientific">Tanacetum cinerariifolium</name>
    <name type="common">Dalmatian daisy</name>
    <name type="synonym">Chrysanthemum cinerariifolium</name>
    <dbReference type="NCBI Taxonomy" id="118510"/>
    <lineage>
        <taxon>Eukaryota</taxon>
        <taxon>Viridiplantae</taxon>
        <taxon>Streptophyta</taxon>
        <taxon>Embryophyta</taxon>
        <taxon>Tracheophyta</taxon>
        <taxon>Spermatophyta</taxon>
        <taxon>Magnoliopsida</taxon>
        <taxon>eudicotyledons</taxon>
        <taxon>Gunneridae</taxon>
        <taxon>Pentapetalae</taxon>
        <taxon>asterids</taxon>
        <taxon>campanulids</taxon>
        <taxon>Asterales</taxon>
        <taxon>Asteraceae</taxon>
        <taxon>Asteroideae</taxon>
        <taxon>Anthemideae</taxon>
        <taxon>Anthemidinae</taxon>
        <taxon>Tanacetum</taxon>
    </lineage>
</organism>
<dbReference type="AlphaFoldDB" id="A0A699R513"/>
<feature type="non-terminal residue" evidence="2">
    <location>
        <position position="118"/>
    </location>
</feature>
<reference evidence="2" key="1">
    <citation type="journal article" date="2019" name="Sci. Rep.">
        <title>Draft genome of Tanacetum cinerariifolium, the natural source of mosquito coil.</title>
        <authorList>
            <person name="Yamashiro T."/>
            <person name="Shiraishi A."/>
            <person name="Satake H."/>
            <person name="Nakayama K."/>
        </authorList>
    </citation>
    <scope>NUCLEOTIDE SEQUENCE</scope>
</reference>
<sequence>MTYNEIRPPFEKHYNSNQAFLERVEEEVTVQENDIEEKGSKRKGKSLEQKIAKKQRMDEEAEELKRHLQIVANDDDDVYTEATHLASKVLIVDYQIQHENNKPYYKIIRADGTHKLFL</sequence>
<comment type="caution">
    <text evidence="2">The sequence shown here is derived from an EMBL/GenBank/DDBJ whole genome shotgun (WGS) entry which is preliminary data.</text>
</comment>
<proteinExistence type="predicted"/>
<gene>
    <name evidence="2" type="ORF">Tci_852488</name>
</gene>
<accession>A0A699R513</accession>